<evidence type="ECO:0000256" key="4">
    <source>
        <dbReference type="ARBA" id="ARBA00022729"/>
    </source>
</evidence>
<keyword evidence="3" id="KW-0964">Secreted</keyword>
<comment type="similarity">
    <text evidence="2">Belongs to the glycosyl hydrolase 39 family.</text>
</comment>
<dbReference type="Pfam" id="PF01229">
    <property type="entry name" value="Glyco_hydro_39"/>
    <property type="match status" value="1"/>
</dbReference>
<name>A0A0G0WV34_UNCKA</name>
<keyword evidence="6" id="KW-0326">Glycosidase</keyword>
<evidence type="ECO:0000256" key="5">
    <source>
        <dbReference type="ARBA" id="ARBA00022801"/>
    </source>
</evidence>
<evidence type="ECO:0000313" key="11">
    <source>
        <dbReference type="Proteomes" id="UP000034163"/>
    </source>
</evidence>
<dbReference type="NCBIfam" id="NF033679">
    <property type="entry name" value="DNRLRE_dom"/>
    <property type="match status" value="1"/>
</dbReference>
<evidence type="ECO:0000259" key="9">
    <source>
        <dbReference type="Pfam" id="PF24517"/>
    </source>
</evidence>
<keyword evidence="7" id="KW-0472">Membrane</keyword>
<feature type="domain" description="Carbohydrate-binding module family 96" evidence="9">
    <location>
        <begin position="43"/>
        <end position="191"/>
    </location>
</feature>
<gene>
    <name evidence="10" type="ORF">UU72_C0017G0008</name>
</gene>
<keyword evidence="4" id="KW-0732">Signal</keyword>
<dbReference type="Gene3D" id="3.20.20.80">
    <property type="entry name" value="Glycosidases"/>
    <property type="match status" value="1"/>
</dbReference>
<keyword evidence="7" id="KW-0812">Transmembrane</keyword>
<dbReference type="Pfam" id="PF24517">
    <property type="entry name" value="CBM96"/>
    <property type="match status" value="1"/>
</dbReference>
<protein>
    <submittedName>
        <fullName evidence="10">Beta-xylosidase</fullName>
    </submittedName>
</protein>
<dbReference type="AlphaFoldDB" id="A0A0G0WV34"/>
<feature type="transmembrane region" description="Helical" evidence="7">
    <location>
        <begin position="7"/>
        <end position="29"/>
    </location>
</feature>
<comment type="caution">
    <text evidence="10">The sequence shown here is derived from an EMBL/GenBank/DDBJ whole genome shotgun (WGS) entry which is preliminary data.</text>
</comment>
<keyword evidence="7" id="KW-1133">Transmembrane helix</keyword>
<evidence type="ECO:0000256" key="1">
    <source>
        <dbReference type="ARBA" id="ARBA00004613"/>
    </source>
</evidence>
<dbReference type="InterPro" id="IPR017853">
    <property type="entry name" value="GH"/>
</dbReference>
<reference evidence="10 11" key="1">
    <citation type="journal article" date="2015" name="Nature">
        <title>rRNA introns, odd ribosomes, and small enigmatic genomes across a large radiation of phyla.</title>
        <authorList>
            <person name="Brown C.T."/>
            <person name="Hug L.A."/>
            <person name="Thomas B.C."/>
            <person name="Sharon I."/>
            <person name="Castelle C.J."/>
            <person name="Singh A."/>
            <person name="Wilkins M.J."/>
            <person name="Williams K.H."/>
            <person name="Banfield J.F."/>
        </authorList>
    </citation>
    <scope>NUCLEOTIDE SEQUENCE [LARGE SCALE GENOMIC DNA]</scope>
</reference>
<dbReference type="SUPFAM" id="SSF51445">
    <property type="entry name" value="(Trans)glycosidases"/>
    <property type="match status" value="1"/>
</dbReference>
<dbReference type="GO" id="GO:0005576">
    <property type="term" value="C:extracellular region"/>
    <property type="evidence" value="ECO:0007669"/>
    <property type="project" value="UniProtKB-SubCell"/>
</dbReference>
<evidence type="ECO:0000313" key="10">
    <source>
        <dbReference type="EMBL" id="KKS16599.1"/>
    </source>
</evidence>
<accession>A0A0G0WV34</accession>
<dbReference type="EMBL" id="LCBS01000017">
    <property type="protein sequence ID" value="KKS16599.1"/>
    <property type="molecule type" value="Genomic_DNA"/>
</dbReference>
<dbReference type="Proteomes" id="UP000034163">
    <property type="component" value="Unassembled WGS sequence"/>
</dbReference>
<sequence length="656" mass="72554">MKRESGLISLILILLVITIPVFFFSYRYLLNKRANEIFGANIEKLSPTDDASVSSTAPEISKGSETKLNVSADPKEITYLKFNLANLAGKDVMSAQLNIYIENGKNVTQKVKLVDSSNWNESTLNFNNKPLLGANIANISTKQFGKYLKLDLTNAVKQNIGGYLSIGIEHTKKVGYSVYASKESVGNQPFLDVLYDDGTVPTPEPTPIPEPTLETGYCGDGVRKGTEECDGSDFGGLSCQSLGYTEGSVSCSSTCLVVRTACTSGSTSEIITVDYSKDNGPVTNRATGFIGAFTDTQPPSSLYLAVKPKLHSWNTSYGNVNRTLQNGIRFQLKLHNMSLIPSTATGDWSKWENHVKAKAQEALNKGYTNVEFDIWNEPEFESYWVGDIDERYYQMWNRAYKAIKGVSADFLVAGPSSTSVGWTKGAFFTRARADGTLPDVLTWHELNDGSNLYNNVINMRAHYRNNGLPTPKITINEYLGAGYRYRPGVIVRFMSEIERAQIRNASKACWQEGGTWNCEIHMDNTITYPDQKPRSAWWAYKSYADMSGIMSSVYNSNSFKGIASKDSNLKKGYILIGNTAASTDVNINVININQAPFYSTGSTYLVDIKRIPNTDANPLTAPISISQNRITPNNNVLTIPLSNVQLYDAYFITITQ</sequence>
<feature type="domain" description="Glycosyl hydrolases family 39 N-terminal catalytic" evidence="8">
    <location>
        <begin position="347"/>
        <end position="424"/>
    </location>
</feature>
<dbReference type="InterPro" id="IPR055372">
    <property type="entry name" value="CBM96"/>
</dbReference>
<evidence type="ECO:0000256" key="2">
    <source>
        <dbReference type="ARBA" id="ARBA00008875"/>
    </source>
</evidence>
<keyword evidence="5" id="KW-0378">Hydrolase</keyword>
<dbReference type="InterPro" id="IPR049166">
    <property type="entry name" value="GH39_cat"/>
</dbReference>
<evidence type="ECO:0000256" key="3">
    <source>
        <dbReference type="ARBA" id="ARBA00022525"/>
    </source>
</evidence>
<comment type="subcellular location">
    <subcellularLocation>
        <location evidence="1">Secreted</location>
    </subcellularLocation>
</comment>
<proteinExistence type="inferred from homology"/>
<evidence type="ECO:0000256" key="7">
    <source>
        <dbReference type="SAM" id="Phobius"/>
    </source>
</evidence>
<organism evidence="10 11">
    <name type="scientific">candidate division WWE3 bacterium GW2011_GWB1_41_6</name>
    <dbReference type="NCBI Taxonomy" id="1619112"/>
    <lineage>
        <taxon>Bacteria</taxon>
        <taxon>Katanobacteria</taxon>
    </lineage>
</organism>
<evidence type="ECO:0000256" key="6">
    <source>
        <dbReference type="ARBA" id="ARBA00023295"/>
    </source>
</evidence>
<evidence type="ECO:0000259" key="8">
    <source>
        <dbReference type="Pfam" id="PF01229"/>
    </source>
</evidence>
<dbReference type="GO" id="GO:0016798">
    <property type="term" value="F:hydrolase activity, acting on glycosyl bonds"/>
    <property type="evidence" value="ECO:0007669"/>
    <property type="project" value="UniProtKB-KW"/>
</dbReference>